<evidence type="ECO:0000313" key="2">
    <source>
        <dbReference type="EMBL" id="KMU79159.1"/>
    </source>
</evidence>
<dbReference type="AlphaFoldDB" id="A0A0J8R1Y6"/>
<gene>
    <name evidence="2" type="ORF">CISG_07522</name>
</gene>
<organism evidence="2 3">
    <name type="scientific">Coccidioides immitis RMSCC 3703</name>
    <dbReference type="NCBI Taxonomy" id="454286"/>
    <lineage>
        <taxon>Eukaryota</taxon>
        <taxon>Fungi</taxon>
        <taxon>Dikarya</taxon>
        <taxon>Ascomycota</taxon>
        <taxon>Pezizomycotina</taxon>
        <taxon>Eurotiomycetes</taxon>
        <taxon>Eurotiomycetidae</taxon>
        <taxon>Onygenales</taxon>
        <taxon>Onygenaceae</taxon>
        <taxon>Coccidioides</taxon>
    </lineage>
</organism>
<sequence>MLQRQPERNPPNKSERRVKREDEEMWAMWFESEDVDLKSQSPTGACQHYPLSTASVAILISRYTWLMMMLKAVMREQGASHISKGSSALGTASGQQECQPGFEACSTIKGGNGVDRLSL</sequence>
<dbReference type="EMBL" id="DS268171">
    <property type="protein sequence ID" value="KMU79159.1"/>
    <property type="molecule type" value="Genomic_DNA"/>
</dbReference>
<accession>A0A0J8R1Y6</accession>
<name>A0A0J8R1Y6_COCIT</name>
<evidence type="ECO:0000313" key="3">
    <source>
        <dbReference type="Proteomes" id="UP000054559"/>
    </source>
</evidence>
<protein>
    <submittedName>
        <fullName evidence="2">Uncharacterized protein</fullName>
    </submittedName>
</protein>
<evidence type="ECO:0000256" key="1">
    <source>
        <dbReference type="SAM" id="MobiDB-lite"/>
    </source>
</evidence>
<feature type="region of interest" description="Disordered" evidence="1">
    <location>
        <begin position="1"/>
        <end position="20"/>
    </location>
</feature>
<proteinExistence type="predicted"/>
<reference evidence="3" key="1">
    <citation type="journal article" date="2010" name="Genome Res.">
        <title>Population genomic sequencing of Coccidioides fungi reveals recent hybridization and transposon control.</title>
        <authorList>
            <person name="Neafsey D.E."/>
            <person name="Barker B.M."/>
            <person name="Sharpton T.J."/>
            <person name="Stajich J.E."/>
            <person name="Park D.J."/>
            <person name="Whiston E."/>
            <person name="Hung C.-Y."/>
            <person name="McMahan C."/>
            <person name="White J."/>
            <person name="Sykes S."/>
            <person name="Heiman D."/>
            <person name="Young S."/>
            <person name="Zeng Q."/>
            <person name="Abouelleil A."/>
            <person name="Aftuck L."/>
            <person name="Bessette D."/>
            <person name="Brown A."/>
            <person name="FitzGerald M."/>
            <person name="Lui A."/>
            <person name="Macdonald J.P."/>
            <person name="Priest M."/>
            <person name="Orbach M.J."/>
            <person name="Galgiani J.N."/>
            <person name="Kirkland T.N."/>
            <person name="Cole G.T."/>
            <person name="Birren B.W."/>
            <person name="Henn M.R."/>
            <person name="Taylor J.W."/>
            <person name="Rounsley S.D."/>
        </authorList>
    </citation>
    <scope>NUCLEOTIDE SEQUENCE [LARGE SCALE GENOMIC DNA]</scope>
    <source>
        <strain evidence="3">RMSCC 3703</strain>
    </source>
</reference>
<dbReference type="Proteomes" id="UP000054559">
    <property type="component" value="Unassembled WGS sequence"/>
</dbReference>